<feature type="region of interest" description="Disordered" evidence="1">
    <location>
        <begin position="78"/>
        <end position="97"/>
    </location>
</feature>
<sequence length="270" mass="30662">MTFESDDIVDSGATENTATEVETEQTEWQPESEAQEPEQQESEQKEESEQEEKPKRNRAQERIQQLAREKAEMAAKLAEYEAKANQPAQASDGPAIEDFEDYSEFKKAERKWLMDEAKREFREEMLAEKQQQTQIEKQAEFEAVITTVAETYPDFDSVVQAGLQRDLPMPLTLDEVATEFGYSPETQVKLLYEIGKNEALHETLSGSSKLKAARILSEIVDSWETKPAPKVSKAPPPIKPVQANAPAARSPEKMSDDEWYRAETQSRKGK</sequence>
<evidence type="ECO:0000313" key="2">
    <source>
        <dbReference type="EMBL" id="QGM27259.1"/>
    </source>
</evidence>
<name>A0AAP9GVB0_9GAMM</name>
<protein>
    <recommendedName>
        <fullName evidence="4">Scaffolding protein</fullName>
    </recommendedName>
</protein>
<evidence type="ECO:0000313" key="3">
    <source>
        <dbReference type="Proteomes" id="UP000405075"/>
    </source>
</evidence>
<evidence type="ECO:0000256" key="1">
    <source>
        <dbReference type="SAM" id="MobiDB-lite"/>
    </source>
</evidence>
<proteinExistence type="predicted"/>
<feature type="compositionally biased region" description="Basic and acidic residues" evidence="1">
    <location>
        <begin position="42"/>
        <end position="72"/>
    </location>
</feature>
<feature type="region of interest" description="Disordered" evidence="1">
    <location>
        <begin position="1"/>
        <end position="72"/>
    </location>
</feature>
<organism evidence="2 3">
    <name type="scientific">Acinetobacter towneri</name>
    <dbReference type="NCBI Taxonomy" id="202956"/>
    <lineage>
        <taxon>Bacteria</taxon>
        <taxon>Pseudomonadati</taxon>
        <taxon>Pseudomonadota</taxon>
        <taxon>Gammaproteobacteria</taxon>
        <taxon>Moraxellales</taxon>
        <taxon>Moraxellaceae</taxon>
        <taxon>Acinetobacter</taxon>
    </lineage>
</organism>
<dbReference type="EMBL" id="CP046045">
    <property type="protein sequence ID" value="QGM27259.1"/>
    <property type="molecule type" value="Genomic_DNA"/>
</dbReference>
<dbReference type="RefSeq" id="WP_154320544.1">
    <property type="nucleotide sequence ID" value="NZ_CP046045.1"/>
</dbReference>
<dbReference type="AlphaFoldDB" id="A0AAP9GVB0"/>
<feature type="region of interest" description="Disordered" evidence="1">
    <location>
        <begin position="225"/>
        <end position="270"/>
    </location>
</feature>
<feature type="compositionally biased region" description="Low complexity" evidence="1">
    <location>
        <begin position="14"/>
        <end position="32"/>
    </location>
</feature>
<dbReference type="Proteomes" id="UP000405075">
    <property type="component" value="Chromosome"/>
</dbReference>
<evidence type="ECO:0008006" key="4">
    <source>
        <dbReference type="Google" id="ProtNLM"/>
    </source>
</evidence>
<feature type="compositionally biased region" description="Basic and acidic residues" evidence="1">
    <location>
        <begin position="250"/>
        <end position="270"/>
    </location>
</feature>
<accession>A0AAP9GVB0</accession>
<reference evidence="3" key="1">
    <citation type="submission" date="2019-11" db="EMBL/GenBank/DDBJ databases">
        <title>Escherichia coli 1916D6.</title>
        <authorList>
            <person name="Yao H."/>
            <person name="Du X."/>
            <person name="Yu R."/>
            <person name="Li A."/>
        </authorList>
    </citation>
    <scope>NUCLEOTIDE SEQUENCE [LARGE SCALE GENOMIC DNA]</scope>
    <source>
        <strain evidence="3">19110F47</strain>
    </source>
</reference>
<gene>
    <name evidence="2" type="ORF">GJD93_06020</name>
</gene>